<dbReference type="EMBL" id="NTFH01000008">
    <property type="protein sequence ID" value="PHQ14798.1"/>
    <property type="molecule type" value="Genomic_DNA"/>
</dbReference>
<evidence type="ECO:0000313" key="12">
    <source>
        <dbReference type="EMBL" id="PHQ14798.1"/>
    </source>
</evidence>
<comment type="catalytic activity">
    <reaction evidence="10">
        <text>3 propionate 3-nitronate + 3 O2 + H2O = 3 3-oxopropanoate + 2 nitrate + nitrite + H2O2 + 3 H(+)</text>
        <dbReference type="Rhea" id="RHEA:57332"/>
        <dbReference type="ChEBI" id="CHEBI:15377"/>
        <dbReference type="ChEBI" id="CHEBI:15378"/>
        <dbReference type="ChEBI" id="CHEBI:15379"/>
        <dbReference type="ChEBI" id="CHEBI:16240"/>
        <dbReference type="ChEBI" id="CHEBI:16301"/>
        <dbReference type="ChEBI" id="CHEBI:17632"/>
        <dbReference type="ChEBI" id="CHEBI:33190"/>
        <dbReference type="ChEBI" id="CHEBI:136067"/>
    </reaction>
</comment>
<sequence length="353" mass="37488">MATPTEFSRLMPHPIIQAPMVGVSTPALAAAVSNAGGLGSIGLGASTPAQADELIRETRALTSQPFNVNLFCHRPAEPDAAVEQAWLEFLRPRFEEFDTEPPGLLELPYPSFVESPDMLELLLERRPAVVSLHFGLPEQRWIDRLKAAGIVLLATATNLAEARMIEEAGIDAVVAQGREAGGHSGVFDPVAGEPELGTFPLVRLLAEQLRIPVVAAGGIMDGRGIRAAKALGACAVQMGTAFILCPESAADATYRKLLAKAQPLTTRLTDVISGRPARGIVDRWWTEVDVTHAPALPDYPIAYAAGKALKAAARSAGNQGFDAFWAGQGADLARALPAAELVRELVRESEVTP</sequence>
<dbReference type="GO" id="GO:0000166">
    <property type="term" value="F:nucleotide binding"/>
    <property type="evidence" value="ECO:0007669"/>
    <property type="project" value="UniProtKB-KW"/>
</dbReference>
<dbReference type="Pfam" id="PF03060">
    <property type="entry name" value="NMO"/>
    <property type="match status" value="1"/>
</dbReference>
<evidence type="ECO:0000313" key="13">
    <source>
        <dbReference type="Proteomes" id="UP000231409"/>
    </source>
</evidence>
<dbReference type="CDD" id="cd04730">
    <property type="entry name" value="NPD_like"/>
    <property type="match status" value="1"/>
</dbReference>
<evidence type="ECO:0000256" key="11">
    <source>
        <dbReference type="ARBA" id="ARBA00067136"/>
    </source>
</evidence>
<evidence type="ECO:0000256" key="1">
    <source>
        <dbReference type="ARBA" id="ARBA00001917"/>
    </source>
</evidence>
<evidence type="ECO:0000256" key="2">
    <source>
        <dbReference type="ARBA" id="ARBA00009881"/>
    </source>
</evidence>
<evidence type="ECO:0000256" key="9">
    <source>
        <dbReference type="ARBA" id="ARBA00031155"/>
    </source>
</evidence>
<name>A0A2G1UJZ9_9GAMM</name>
<dbReference type="Proteomes" id="UP000231409">
    <property type="component" value="Unassembled WGS sequence"/>
</dbReference>
<comment type="cofactor">
    <cofactor evidence="1">
        <name>FMN</name>
        <dbReference type="ChEBI" id="CHEBI:58210"/>
    </cofactor>
</comment>
<keyword evidence="3" id="KW-0216">Detoxification</keyword>
<dbReference type="AlphaFoldDB" id="A0A2G1UJZ9"/>
<evidence type="ECO:0000256" key="4">
    <source>
        <dbReference type="ARBA" id="ARBA00022630"/>
    </source>
</evidence>
<dbReference type="FunFam" id="3.20.20.70:FF:000154">
    <property type="entry name" value="Probable nitronate monooxygenase"/>
    <property type="match status" value="1"/>
</dbReference>
<dbReference type="InterPro" id="IPR013785">
    <property type="entry name" value="Aldolase_TIM"/>
</dbReference>
<evidence type="ECO:0000256" key="7">
    <source>
        <dbReference type="ARBA" id="ARBA00023002"/>
    </source>
</evidence>
<reference evidence="12 13" key="1">
    <citation type="submission" date="2017-09" db="EMBL/GenBank/DDBJ databases">
        <title>The draft genome sequences of Marinobacter sp. PWS21.</title>
        <authorList>
            <person name="Cao J."/>
        </authorList>
    </citation>
    <scope>NUCLEOTIDE SEQUENCE [LARGE SCALE GENOMIC DNA]</scope>
    <source>
        <strain evidence="12 13">PWS21</strain>
    </source>
</reference>
<organism evidence="12 13">
    <name type="scientific">Marinobacter profundi</name>
    <dbReference type="NCBI Taxonomy" id="2666256"/>
    <lineage>
        <taxon>Bacteria</taxon>
        <taxon>Pseudomonadati</taxon>
        <taxon>Pseudomonadota</taxon>
        <taxon>Gammaproteobacteria</taxon>
        <taxon>Pseudomonadales</taxon>
        <taxon>Marinobacteraceae</taxon>
        <taxon>Marinobacter</taxon>
    </lineage>
</organism>
<evidence type="ECO:0000256" key="10">
    <source>
        <dbReference type="ARBA" id="ARBA00049401"/>
    </source>
</evidence>
<dbReference type="GO" id="GO:0018580">
    <property type="term" value="F:nitronate monooxygenase activity"/>
    <property type="evidence" value="ECO:0007669"/>
    <property type="project" value="InterPro"/>
</dbReference>
<dbReference type="Gene3D" id="3.20.20.70">
    <property type="entry name" value="Aldolase class I"/>
    <property type="match status" value="1"/>
</dbReference>
<dbReference type="GO" id="GO:0009636">
    <property type="term" value="P:response to toxic substance"/>
    <property type="evidence" value="ECO:0007669"/>
    <property type="project" value="UniProtKB-KW"/>
</dbReference>
<gene>
    <name evidence="12" type="ORF">CLH61_10600</name>
</gene>
<accession>A0A2G1UJZ9</accession>
<dbReference type="PANTHER" id="PTHR42747:SF3">
    <property type="entry name" value="NITRONATE MONOOXYGENASE-RELATED"/>
    <property type="match status" value="1"/>
</dbReference>
<dbReference type="SUPFAM" id="SSF51412">
    <property type="entry name" value="Inosine monophosphate dehydrogenase (IMPDH)"/>
    <property type="match status" value="1"/>
</dbReference>
<comment type="caution">
    <text evidence="12">The sequence shown here is derived from an EMBL/GenBank/DDBJ whole genome shotgun (WGS) entry which is preliminary data.</text>
</comment>
<comment type="similarity">
    <text evidence="2">Belongs to the nitronate monooxygenase family. NMO class I subfamily.</text>
</comment>
<evidence type="ECO:0000256" key="5">
    <source>
        <dbReference type="ARBA" id="ARBA00022643"/>
    </source>
</evidence>
<keyword evidence="8 12" id="KW-0503">Monooxygenase</keyword>
<proteinExistence type="inferred from homology"/>
<evidence type="ECO:0000256" key="3">
    <source>
        <dbReference type="ARBA" id="ARBA00022575"/>
    </source>
</evidence>
<keyword evidence="13" id="KW-1185">Reference proteome</keyword>
<keyword evidence="4" id="KW-0285">Flavoprotein</keyword>
<protein>
    <recommendedName>
        <fullName evidence="11">Nitronate monooxygenase</fullName>
    </recommendedName>
    <alternativeName>
        <fullName evidence="9">Propionate 3-nitronate monooxygenase</fullName>
    </alternativeName>
</protein>
<keyword evidence="7" id="KW-0560">Oxidoreductase</keyword>
<dbReference type="RefSeq" id="WP_099614715.1">
    <property type="nucleotide sequence ID" value="NZ_KZ319371.1"/>
</dbReference>
<keyword evidence="6" id="KW-0547">Nucleotide-binding</keyword>
<evidence type="ECO:0000256" key="8">
    <source>
        <dbReference type="ARBA" id="ARBA00023033"/>
    </source>
</evidence>
<evidence type="ECO:0000256" key="6">
    <source>
        <dbReference type="ARBA" id="ARBA00022741"/>
    </source>
</evidence>
<dbReference type="PANTHER" id="PTHR42747">
    <property type="entry name" value="NITRONATE MONOOXYGENASE-RELATED"/>
    <property type="match status" value="1"/>
</dbReference>
<dbReference type="InterPro" id="IPR004136">
    <property type="entry name" value="NMO"/>
</dbReference>
<keyword evidence="5" id="KW-0288">FMN</keyword>